<dbReference type="EMBL" id="GEDV01006478">
    <property type="protein sequence ID" value="JAP82079.1"/>
    <property type="molecule type" value="Transcribed_RNA"/>
</dbReference>
<name>A0A131YS43_RHIAP</name>
<organism evidence="2">
    <name type="scientific">Rhipicephalus appendiculatus</name>
    <name type="common">Brown ear tick</name>
    <dbReference type="NCBI Taxonomy" id="34631"/>
    <lineage>
        <taxon>Eukaryota</taxon>
        <taxon>Metazoa</taxon>
        <taxon>Ecdysozoa</taxon>
        <taxon>Arthropoda</taxon>
        <taxon>Chelicerata</taxon>
        <taxon>Arachnida</taxon>
        <taxon>Acari</taxon>
        <taxon>Parasitiformes</taxon>
        <taxon>Ixodida</taxon>
        <taxon>Ixodoidea</taxon>
        <taxon>Ixodidae</taxon>
        <taxon>Rhipicephalinae</taxon>
        <taxon>Rhipicephalus</taxon>
        <taxon>Rhipicephalus</taxon>
    </lineage>
</organism>
<evidence type="ECO:0000313" key="2">
    <source>
        <dbReference type="EMBL" id="JAP82079.1"/>
    </source>
</evidence>
<feature type="chain" id="PRO_5007285955" evidence="1">
    <location>
        <begin position="23"/>
        <end position="101"/>
    </location>
</feature>
<keyword evidence="1" id="KW-0732">Signal</keyword>
<protein>
    <submittedName>
        <fullName evidence="2">Pancreatic trypsin inhibitor</fullName>
    </submittedName>
</protein>
<accession>A0A131YS43</accession>
<evidence type="ECO:0000256" key="1">
    <source>
        <dbReference type="SAM" id="SignalP"/>
    </source>
</evidence>
<dbReference type="AlphaFoldDB" id="A0A131YS43"/>
<sequence>MRKYTIFAVVALAMALLSVCKGASKQDDIECDRNKTCMYPDACTECPEPKRELWFRTTFAYYNHETENCEVGIGKTPQSTCNMFPNISYCMFFCGLESDEN</sequence>
<reference evidence="2" key="1">
    <citation type="journal article" date="2016" name="Ticks Tick Borne Dis.">
        <title>De novo assembly and annotation of the salivary gland transcriptome of Rhipicephalus appendiculatus male and female ticks during blood feeding.</title>
        <authorList>
            <person name="de Castro M.H."/>
            <person name="de Klerk D."/>
            <person name="Pienaar R."/>
            <person name="Latif A.A."/>
            <person name="Rees D.J."/>
            <person name="Mans B.J."/>
        </authorList>
    </citation>
    <scope>NUCLEOTIDE SEQUENCE</scope>
    <source>
        <tissue evidence="2">Salivary glands</tissue>
    </source>
</reference>
<proteinExistence type="predicted"/>
<feature type="signal peptide" evidence="1">
    <location>
        <begin position="1"/>
        <end position="22"/>
    </location>
</feature>